<dbReference type="EMBL" id="PKLF01000123">
    <property type="protein sequence ID" value="MBE8614925.1"/>
    <property type="molecule type" value="Genomic_DNA"/>
</dbReference>
<name>A0A8I0Q047_MORMO</name>
<evidence type="ECO:0000313" key="1">
    <source>
        <dbReference type="EMBL" id="MBE8614925.1"/>
    </source>
</evidence>
<accession>A0A8I0Q047</accession>
<organism evidence="1 2">
    <name type="scientific">Morganella morganii</name>
    <name type="common">Proteus morganii</name>
    <dbReference type="NCBI Taxonomy" id="582"/>
    <lineage>
        <taxon>Bacteria</taxon>
        <taxon>Pseudomonadati</taxon>
        <taxon>Pseudomonadota</taxon>
        <taxon>Gammaproteobacteria</taxon>
        <taxon>Enterobacterales</taxon>
        <taxon>Morganellaceae</taxon>
        <taxon>Morganella</taxon>
    </lineage>
</organism>
<proteinExistence type="predicted"/>
<dbReference type="Proteomes" id="UP000650477">
    <property type="component" value="Unassembled WGS sequence"/>
</dbReference>
<feature type="non-terminal residue" evidence="1">
    <location>
        <position position="31"/>
    </location>
</feature>
<reference evidence="1" key="1">
    <citation type="submission" date="2017-12" db="EMBL/GenBank/DDBJ databases">
        <title>Genome sequencing and analysis.</title>
        <authorList>
            <person name="Huang Y.-T."/>
        </authorList>
    </citation>
    <scope>NUCLEOTIDE SEQUENCE</scope>
    <source>
        <strain evidence="1">VGH116</strain>
    </source>
</reference>
<protein>
    <submittedName>
        <fullName evidence="1">Phage tail assembly protein</fullName>
    </submittedName>
</protein>
<comment type="caution">
    <text evidence="1">The sequence shown here is derived from an EMBL/GenBank/DDBJ whole genome shotgun (WGS) entry which is preliminary data.</text>
</comment>
<sequence>MSDIKSNIFPLSYPFTTAAGNRIDKVELKRL</sequence>
<gene>
    <name evidence="1" type="ORF">CYG68_21675</name>
</gene>
<evidence type="ECO:0000313" key="2">
    <source>
        <dbReference type="Proteomes" id="UP000650477"/>
    </source>
</evidence>
<dbReference type="AlphaFoldDB" id="A0A8I0Q047"/>